<proteinExistence type="predicted"/>
<dbReference type="EMBL" id="DMAI01000046">
    <property type="protein sequence ID" value="HAE46345.1"/>
    <property type="molecule type" value="Genomic_DNA"/>
</dbReference>
<dbReference type="InterPro" id="IPR009050">
    <property type="entry name" value="Globin-like_sf"/>
</dbReference>
<evidence type="ECO:0000313" key="1">
    <source>
        <dbReference type="EMBL" id="HAE46345.1"/>
    </source>
</evidence>
<reference evidence="1 2" key="1">
    <citation type="journal article" date="2018" name="Nat. Biotechnol.">
        <title>A standardized bacterial taxonomy based on genome phylogeny substantially revises the tree of life.</title>
        <authorList>
            <person name="Parks D.H."/>
            <person name="Chuvochina M."/>
            <person name="Waite D.W."/>
            <person name="Rinke C."/>
            <person name="Skarshewski A."/>
            <person name="Chaumeil P.A."/>
            <person name="Hugenholtz P."/>
        </authorList>
    </citation>
    <scope>NUCLEOTIDE SEQUENCE [LARGE SCALE GENOMIC DNA]</scope>
    <source>
        <strain evidence="1">UBA8739</strain>
    </source>
</reference>
<sequence>MTTSPPLRQRAAVTDSPVDPATLERLVAAFYDRARHDEMLAPVFARVADDAWPDHIARVVGFWRSVLFHDGSYKGSPMRTHAAMPELTPGHFHRWLAIWRETAIRTCPPVAAMLMIDKAERMAAALAGGHPTAGAARDPQDTAGRT</sequence>
<dbReference type="GO" id="GO:0020037">
    <property type="term" value="F:heme binding"/>
    <property type="evidence" value="ECO:0007669"/>
    <property type="project" value="InterPro"/>
</dbReference>
<dbReference type="GO" id="GO:0019825">
    <property type="term" value="F:oxygen binding"/>
    <property type="evidence" value="ECO:0007669"/>
    <property type="project" value="InterPro"/>
</dbReference>
<dbReference type="CDD" id="cd08916">
    <property type="entry name" value="TrHb3_P"/>
    <property type="match status" value="1"/>
</dbReference>
<accession>A0A3B9IEX1</accession>
<dbReference type="SUPFAM" id="SSF46458">
    <property type="entry name" value="Globin-like"/>
    <property type="match status" value="1"/>
</dbReference>
<name>A0A3B9IEX1_9PROT</name>
<dbReference type="Proteomes" id="UP000257706">
    <property type="component" value="Unassembled WGS sequence"/>
</dbReference>
<protein>
    <submittedName>
        <fullName evidence="1">Preprotein translocase subunit TatC</fullName>
    </submittedName>
</protein>
<comment type="caution">
    <text evidence="1">The sequence shown here is derived from an EMBL/GenBank/DDBJ whole genome shotgun (WGS) entry which is preliminary data.</text>
</comment>
<gene>
    <name evidence="1" type="ORF">DCK97_02895</name>
</gene>
<evidence type="ECO:0000313" key="2">
    <source>
        <dbReference type="Proteomes" id="UP000257706"/>
    </source>
</evidence>
<dbReference type="Gene3D" id="1.10.490.10">
    <property type="entry name" value="Globins"/>
    <property type="match status" value="1"/>
</dbReference>
<dbReference type="InterPro" id="IPR012292">
    <property type="entry name" value="Globin/Proto"/>
</dbReference>
<dbReference type="AlphaFoldDB" id="A0A3B9IEX1"/>
<organism evidence="1 2">
    <name type="scientific">Tistrella mobilis</name>
    <dbReference type="NCBI Taxonomy" id="171437"/>
    <lineage>
        <taxon>Bacteria</taxon>
        <taxon>Pseudomonadati</taxon>
        <taxon>Pseudomonadota</taxon>
        <taxon>Alphaproteobacteria</taxon>
        <taxon>Geminicoccales</taxon>
        <taxon>Geminicoccaceae</taxon>
        <taxon>Tistrella</taxon>
    </lineage>
</organism>